<keyword evidence="6" id="KW-1185">Reference proteome</keyword>
<organism evidence="5 6">
    <name type="scientific">Clostridium aminobutyricum</name>
    <dbReference type="NCBI Taxonomy" id="33953"/>
    <lineage>
        <taxon>Bacteria</taxon>
        <taxon>Bacillati</taxon>
        <taxon>Bacillota</taxon>
        <taxon>Clostridia</taxon>
        <taxon>Eubacteriales</taxon>
        <taxon>Clostridiaceae</taxon>
        <taxon>Clostridium</taxon>
    </lineage>
</organism>
<accession>A0A939IGX2</accession>
<evidence type="ECO:0000313" key="6">
    <source>
        <dbReference type="Proteomes" id="UP000664545"/>
    </source>
</evidence>
<dbReference type="Gene3D" id="1.20.1270.90">
    <property type="entry name" value="AF1782-like"/>
    <property type="match status" value="2"/>
</dbReference>
<feature type="domain" description="SLH" evidence="4">
    <location>
        <begin position="32"/>
        <end position="95"/>
    </location>
</feature>
<protein>
    <submittedName>
        <fullName evidence="5">S-layer homology domain-containing protein</fullName>
    </submittedName>
</protein>
<dbReference type="Proteomes" id="UP000664545">
    <property type="component" value="Unassembled WGS sequence"/>
</dbReference>
<evidence type="ECO:0000256" key="3">
    <source>
        <dbReference type="SAM" id="SignalP"/>
    </source>
</evidence>
<dbReference type="InterPro" id="IPR014755">
    <property type="entry name" value="Cu-Rt/internalin_Ig-like"/>
</dbReference>
<dbReference type="PANTHER" id="PTHR43308">
    <property type="entry name" value="OUTER MEMBRANE PROTEIN ALPHA-RELATED"/>
    <property type="match status" value="1"/>
</dbReference>
<feature type="domain" description="SLH" evidence="4">
    <location>
        <begin position="96"/>
        <end position="154"/>
    </location>
</feature>
<evidence type="ECO:0000256" key="2">
    <source>
        <dbReference type="ARBA" id="ARBA00022737"/>
    </source>
</evidence>
<dbReference type="InterPro" id="IPR001119">
    <property type="entry name" value="SLH_dom"/>
</dbReference>
<evidence type="ECO:0000259" key="4">
    <source>
        <dbReference type="PROSITE" id="PS51272"/>
    </source>
</evidence>
<dbReference type="Pfam" id="PF00395">
    <property type="entry name" value="SLH"/>
    <property type="match status" value="3"/>
</dbReference>
<dbReference type="PROSITE" id="PS51272">
    <property type="entry name" value="SLH"/>
    <property type="match status" value="3"/>
</dbReference>
<name>A0A939IGX2_CLOAM</name>
<keyword evidence="2" id="KW-0677">Repeat</keyword>
<evidence type="ECO:0000256" key="1">
    <source>
        <dbReference type="ARBA" id="ARBA00022729"/>
    </source>
</evidence>
<dbReference type="AlphaFoldDB" id="A0A939IGX2"/>
<dbReference type="Pfam" id="PF13205">
    <property type="entry name" value="Big_5"/>
    <property type="match status" value="3"/>
</dbReference>
<feature type="chain" id="PRO_5037221811" evidence="3">
    <location>
        <begin position="35"/>
        <end position="1041"/>
    </location>
</feature>
<evidence type="ECO:0000313" key="5">
    <source>
        <dbReference type="EMBL" id="MBN7774085.1"/>
    </source>
</evidence>
<proteinExistence type="predicted"/>
<reference evidence="5" key="1">
    <citation type="submission" date="2021-02" db="EMBL/GenBank/DDBJ databases">
        <title>Abyssanaerobacter marinus gen.nov., sp., nov, anaerobic bacterium isolated from the Onnuri vent field of Indian Ocean and suggestion of Mogibacteriaceae fam. nov., and proposal of reclassification of ambiguous this family's genus member.</title>
        <authorList>
            <person name="Kim Y.J."/>
            <person name="Yang J.-A."/>
        </authorList>
    </citation>
    <scope>NUCLEOTIDE SEQUENCE</scope>
    <source>
        <strain evidence="5">DSM 2634</strain>
    </source>
</reference>
<dbReference type="Gene3D" id="2.60.40.1220">
    <property type="match status" value="1"/>
</dbReference>
<dbReference type="InterPro" id="IPR051465">
    <property type="entry name" value="Cell_Envelope_Struct_Comp"/>
</dbReference>
<sequence>MRISGCNSLMRCLVFFLAFILAIPIISVPTAVHAASLSDIRDHWAEQYIKTAVSKGFVSGYPDATFRPDKDVSRAEFTSMINKALENTGTASISFTDVPSNEWYYKDIQKGMSASFVGGYDDNTFRPNSPVTRQEAAVMLSRIIPTYGNSANLQTYSDSTSVSDWATTAMSKVCSKGYMGAYKDGKLHPLDNLTRAQTAKILCDILNSETIASGTTTVRSTGTTLSNRIYTNDVVLHSDLGDGEATLSNCVVLGTLYVYGGGANTVTVKNSRIANAIVEKSSSSVRLLASGESVIANATTGKTAILETSSLTGGIYGTGYNLVNIKGSADTTLKGSFVRVNVIGTSANVELASGAITTLTVDSSGKNSDITIGSNARVTTANVNGAAAFHGSGTINTMNANTADITYETKPTSIKGSYNPGLGSGTLSNSSVSITPKNGATNVDVDEQIVLTFNAAITKYNGTALTSSNIDDVIKVRKKTSAGSEIDFSASINSAKKVITITPDDDLDEDTKYYVTIDKNALKIGSSANSAFSSYFTTGDGSGGSSTINGITISPKKGATNIDVDTKITLTFDSAVTKYNGSALSSSNIPDIVELHKKTESGTEIDCSASINSSKKTITLTPKDNLDEDTKYYVTIDKNTLKIDGTGNSAFSSYFTTDDESNSSVTYSPKNGATGVSSNINPTISFSKAVETYAGKTVANSYLDSDVIIFREGSSSGTKVPFDAIINSSKKTITIEPKSKLKEGQKYYLAIVSKQFRTQSGQTNIAASSVTWTTATNMDTSAIDTAITRANNAKSGVVVSNDGSEYFSTVYWVTQAQMNALNSAISTATSAKSTATTTAQVQNAVTALDTATAAFTSSKKPGIKAQVNTTILQSAISNAKNAKEGIEISADGFELAPDKKWVTQQIMNDLNNAISTAEAQIKTVDKATDVSAYTITLNTAVDTFKTKISYGNKANKASLQNAINEANQMLSTVDALADSAAQVPQGKKWVTQAEYNALGTAISSAEAVNNKKTATQAEVDTMTTTLKAATQSFPIKEGTAI</sequence>
<dbReference type="EMBL" id="JAFJZZ010000006">
    <property type="protein sequence ID" value="MBN7774085.1"/>
    <property type="molecule type" value="Genomic_DNA"/>
</dbReference>
<gene>
    <name evidence="5" type="ORF">JYB65_11985</name>
</gene>
<feature type="signal peptide" evidence="3">
    <location>
        <begin position="1"/>
        <end position="34"/>
    </location>
</feature>
<keyword evidence="1 3" id="KW-0732">Signal</keyword>
<feature type="domain" description="SLH" evidence="4">
    <location>
        <begin position="155"/>
        <end position="216"/>
    </location>
</feature>
<comment type="caution">
    <text evidence="5">The sequence shown here is derived from an EMBL/GenBank/DDBJ whole genome shotgun (WGS) entry which is preliminary data.</text>
</comment>
<dbReference type="InterPro" id="IPR032812">
    <property type="entry name" value="SbsA_Ig"/>
</dbReference>
<dbReference type="PANTHER" id="PTHR43308:SF5">
    <property type="entry name" value="S-LAYER PROTEIN _ PEPTIDOGLYCAN ENDO-BETA-N-ACETYLGLUCOSAMINIDASE"/>
    <property type="match status" value="1"/>
</dbReference>
<dbReference type="RefSeq" id="WP_206582928.1">
    <property type="nucleotide sequence ID" value="NZ_JAFJZZ010000006.1"/>
</dbReference>